<comment type="caution">
    <text evidence="2">The sequence shown here is derived from an EMBL/GenBank/DDBJ whole genome shotgun (WGS) entry which is preliminary data.</text>
</comment>
<keyword evidence="1" id="KW-1133">Transmembrane helix</keyword>
<protein>
    <submittedName>
        <fullName evidence="2">Uncharacterized protein</fullName>
    </submittedName>
</protein>
<dbReference type="AlphaFoldDB" id="A0A0N0P270"/>
<organism evidence="2 3">
    <name type="scientific">Leptomonas seymouri</name>
    <dbReference type="NCBI Taxonomy" id="5684"/>
    <lineage>
        <taxon>Eukaryota</taxon>
        <taxon>Discoba</taxon>
        <taxon>Euglenozoa</taxon>
        <taxon>Kinetoplastea</taxon>
        <taxon>Metakinetoplastina</taxon>
        <taxon>Trypanosomatida</taxon>
        <taxon>Trypanosomatidae</taxon>
        <taxon>Leishmaniinae</taxon>
        <taxon>Leptomonas</taxon>
    </lineage>
</organism>
<keyword evidence="3" id="KW-1185">Reference proteome</keyword>
<feature type="transmembrane region" description="Helical" evidence="1">
    <location>
        <begin position="174"/>
        <end position="195"/>
    </location>
</feature>
<accession>A0A0N0P270</accession>
<reference evidence="2 3" key="1">
    <citation type="journal article" date="2015" name="PLoS Pathog.">
        <title>Leptomonas seymouri: Adaptations to the Dixenous Life Cycle Analyzed by Genome Sequencing, Transcriptome Profiling and Co-infection with Leishmania donovani.</title>
        <authorList>
            <person name="Kraeva N."/>
            <person name="Butenko A."/>
            <person name="Hlavacova J."/>
            <person name="Kostygov A."/>
            <person name="Myskova J."/>
            <person name="Grybchuk D."/>
            <person name="Lestinova T."/>
            <person name="Votypka J."/>
            <person name="Volf P."/>
            <person name="Opperdoes F."/>
            <person name="Flegontov P."/>
            <person name="Lukes J."/>
            <person name="Yurchenko V."/>
        </authorList>
    </citation>
    <scope>NUCLEOTIDE SEQUENCE [LARGE SCALE GENOMIC DNA]</scope>
    <source>
        <strain evidence="2 3">ATCC 30220</strain>
    </source>
</reference>
<dbReference type="EMBL" id="LJSK01000691">
    <property type="protein sequence ID" value="KPI82606.1"/>
    <property type="molecule type" value="Genomic_DNA"/>
</dbReference>
<dbReference type="Proteomes" id="UP000038009">
    <property type="component" value="Unassembled WGS sequence"/>
</dbReference>
<evidence type="ECO:0000313" key="3">
    <source>
        <dbReference type="Proteomes" id="UP000038009"/>
    </source>
</evidence>
<keyword evidence="1" id="KW-0812">Transmembrane</keyword>
<proteinExistence type="predicted"/>
<gene>
    <name evidence="2" type="ORF">ABL78_8384</name>
</gene>
<evidence type="ECO:0000256" key="1">
    <source>
        <dbReference type="SAM" id="Phobius"/>
    </source>
</evidence>
<dbReference type="VEuPathDB" id="TriTrypDB:Lsey_0692_0010"/>
<keyword evidence="1" id="KW-0472">Membrane</keyword>
<name>A0A0N0P270_LEPSE</name>
<evidence type="ECO:0000313" key="2">
    <source>
        <dbReference type="EMBL" id="KPI82606.1"/>
    </source>
</evidence>
<sequence length="217" mass="25391">MLPYVQRNPGLPQRCSLIHRPTHSSTFLRQISSLPLALTVLLEVFRRRSSLRCCSDFAFERRQIFVILSAHLSLFLTAGLTTTGSKLSQLKTSFGLRHNQPWCLHFLDSLLQRRDLADNIRVFPHITGCAVYNYVFRHRAVHIAARHPRIRRRVYTEGTFLFFFVSISSRRTSFHFFFFRSLLIVICYIISFTSLTRQRTTTLWHLPHHSVLSKGRS</sequence>